<dbReference type="GO" id="GO:0016787">
    <property type="term" value="F:hydrolase activity"/>
    <property type="evidence" value="ECO:0007669"/>
    <property type="project" value="UniProtKB-KW"/>
</dbReference>
<proteinExistence type="predicted"/>
<dbReference type="PIRSF" id="PIRSF006639">
    <property type="entry name" value="UCP006639_pph"/>
    <property type="match status" value="1"/>
</dbReference>
<dbReference type="EMBL" id="LHCI01000106">
    <property type="protein sequence ID" value="KOX90539.1"/>
    <property type="molecule type" value="Genomic_DNA"/>
</dbReference>
<dbReference type="InterPro" id="IPR004518">
    <property type="entry name" value="MazG-like_dom"/>
</dbReference>
<name>A0A0M9AES5_THEAQ</name>
<dbReference type="PATRIC" id="fig|271.14.peg.1803"/>
<evidence type="ECO:0000313" key="3">
    <source>
        <dbReference type="Proteomes" id="UP000037685"/>
    </source>
</evidence>
<comment type="caution">
    <text evidence="2">The sequence shown here is derived from an EMBL/GenBank/DDBJ whole genome shotgun (WGS) entry which is preliminary data.</text>
</comment>
<dbReference type="InterPro" id="IPR011379">
    <property type="entry name" value="MazG-related_GP37"/>
</dbReference>
<evidence type="ECO:0000313" key="2">
    <source>
        <dbReference type="EMBL" id="KOX90539.1"/>
    </source>
</evidence>
<dbReference type="AlphaFoldDB" id="A0A0M9AES5"/>
<organism evidence="2 3">
    <name type="scientific">Thermus aquaticus</name>
    <dbReference type="NCBI Taxonomy" id="271"/>
    <lineage>
        <taxon>Bacteria</taxon>
        <taxon>Thermotogati</taxon>
        <taxon>Deinococcota</taxon>
        <taxon>Deinococci</taxon>
        <taxon>Thermales</taxon>
        <taxon>Thermaceae</taxon>
        <taxon>Thermus</taxon>
    </lineage>
</organism>
<feature type="domain" description="NTP pyrophosphohydrolase MazG-like" evidence="1">
    <location>
        <begin position="28"/>
        <end position="96"/>
    </location>
</feature>
<dbReference type="Pfam" id="PF03819">
    <property type="entry name" value="MazG"/>
    <property type="match status" value="1"/>
</dbReference>
<dbReference type="RefSeq" id="WP_003045706.1">
    <property type="nucleotide sequence ID" value="NZ_LHCI01000106.1"/>
</dbReference>
<dbReference type="SUPFAM" id="SSF101386">
    <property type="entry name" value="all-alpha NTP pyrophosphatases"/>
    <property type="match status" value="1"/>
</dbReference>
<dbReference type="CDD" id="cd11541">
    <property type="entry name" value="NTP-PPase_u4"/>
    <property type="match status" value="1"/>
</dbReference>
<keyword evidence="2" id="KW-0378">Hydrolase</keyword>
<evidence type="ECO:0000259" key="1">
    <source>
        <dbReference type="Pfam" id="PF03819"/>
    </source>
</evidence>
<gene>
    <name evidence="2" type="ORF">BVI061214_01732</name>
</gene>
<reference evidence="3" key="1">
    <citation type="submission" date="2015-07" db="EMBL/GenBank/DDBJ databases">
        <authorList>
            <person name="Zylicz-Stachula A."/>
            <person name="Jezewska-Frackowiak J."/>
            <person name="Czajkowska E."/>
            <person name="Skowron P.M."/>
        </authorList>
    </citation>
    <scope>NUCLEOTIDE SEQUENCE [LARGE SCALE GENOMIC DNA]</scope>
    <source>
        <strain evidence="3">ATCC 25104 / DSM 625 / JCM 10724 / NBRC 103206 / NCIMB 11243 / YT-1</strain>
    </source>
</reference>
<dbReference type="Gene3D" id="1.10.287.1080">
    <property type="entry name" value="MazG-like"/>
    <property type="match status" value="1"/>
</dbReference>
<accession>A0A0M9AES5</accession>
<protein>
    <submittedName>
        <fullName evidence="2">MazG nucleotide pyrophosphohydrolase domain protein</fullName>
    </submittedName>
</protein>
<sequence>MTLETYQKEAAKTARYPEAYRLLYPTLGLVGEAGELANKVKKVLRDQEGELTEETREALLAELGDVLWYVAQVATDLGVSLEAVAEANLRKLRSRLERGVISGSGDNR</sequence>
<dbReference type="Proteomes" id="UP000037685">
    <property type="component" value="Unassembled WGS sequence"/>
</dbReference>